<dbReference type="Pfam" id="PF13276">
    <property type="entry name" value="HTH_21"/>
    <property type="match status" value="1"/>
</dbReference>
<evidence type="ECO:0000256" key="1">
    <source>
        <dbReference type="SAM" id="MobiDB-lite"/>
    </source>
</evidence>
<evidence type="ECO:0000313" key="4">
    <source>
        <dbReference type="Proteomes" id="UP000214588"/>
    </source>
</evidence>
<dbReference type="PANTHER" id="PTHR46889">
    <property type="entry name" value="TRANSPOSASE INSF FOR INSERTION SEQUENCE IS3B-RELATED"/>
    <property type="match status" value="1"/>
</dbReference>
<dbReference type="EMBL" id="NIQC01000011">
    <property type="protein sequence ID" value="OWZ83861.1"/>
    <property type="molecule type" value="Genomic_DNA"/>
</dbReference>
<accession>A0A226BY55</accession>
<evidence type="ECO:0000259" key="2">
    <source>
        <dbReference type="Pfam" id="PF13276"/>
    </source>
</evidence>
<dbReference type="PANTHER" id="PTHR46889:SF4">
    <property type="entry name" value="TRANSPOSASE INSO FOR INSERTION SEQUENCE ELEMENT IS911B-RELATED"/>
    <property type="match status" value="1"/>
</dbReference>
<feature type="domain" description="HTH-like" evidence="2">
    <location>
        <begin position="2"/>
        <end position="46"/>
    </location>
</feature>
<name>A0A226BY55_9FIRM</name>
<feature type="compositionally biased region" description="Basic residues" evidence="1">
    <location>
        <begin position="10"/>
        <end position="23"/>
    </location>
</feature>
<dbReference type="RefSeq" id="WP_089023468.1">
    <property type="nucleotide sequence ID" value="NZ_NIQC01000011.1"/>
</dbReference>
<dbReference type="AlphaFoldDB" id="A0A226BY55"/>
<comment type="caution">
    <text evidence="3">The sequence shown here is derived from an EMBL/GenBank/DDBJ whole genome shotgun (WGS) entry which is preliminary data.</text>
</comment>
<dbReference type="InterPro" id="IPR050900">
    <property type="entry name" value="Transposase_IS3/IS150/IS904"/>
</dbReference>
<keyword evidence="4" id="KW-1185">Reference proteome</keyword>
<proteinExistence type="predicted"/>
<dbReference type="OrthoDB" id="568465at2"/>
<dbReference type="Proteomes" id="UP000214588">
    <property type="component" value="Unassembled WGS sequence"/>
</dbReference>
<sequence length="89" mass="10140">MFDESSSTYGHRRIKKALNKKGIKTSNNRVRRIMHENGLISVLKTRYKATTNSNHSYPVAPNLLTQDFSAETVNQKWVGDITYISPQEG</sequence>
<evidence type="ECO:0000313" key="3">
    <source>
        <dbReference type="EMBL" id="OWZ83861.1"/>
    </source>
</evidence>
<feature type="region of interest" description="Disordered" evidence="1">
    <location>
        <begin position="1"/>
        <end position="25"/>
    </location>
</feature>
<gene>
    <name evidence="3" type="ORF">CDO51_06395</name>
</gene>
<protein>
    <recommendedName>
        <fullName evidence="2">HTH-like domain-containing protein</fullName>
    </recommendedName>
</protein>
<reference evidence="3 4" key="1">
    <citation type="submission" date="2017-06" db="EMBL/GenBank/DDBJ databases">
        <title>Draft Genome Sequence of Natranaerobius trueperi halophilic, alkalithermophilic bacteria from soda lakes.</title>
        <authorList>
            <person name="Zhao B."/>
        </authorList>
    </citation>
    <scope>NUCLEOTIDE SEQUENCE [LARGE SCALE GENOMIC DNA]</scope>
    <source>
        <strain evidence="3 4">DSM 18760</strain>
    </source>
</reference>
<dbReference type="InterPro" id="IPR025948">
    <property type="entry name" value="HTH-like_dom"/>
</dbReference>
<organism evidence="3 4">
    <name type="scientific">Natranaerobius trueperi</name>
    <dbReference type="NCBI Taxonomy" id="759412"/>
    <lineage>
        <taxon>Bacteria</taxon>
        <taxon>Bacillati</taxon>
        <taxon>Bacillota</taxon>
        <taxon>Clostridia</taxon>
        <taxon>Natranaerobiales</taxon>
        <taxon>Natranaerobiaceae</taxon>
        <taxon>Natranaerobius</taxon>
    </lineage>
</organism>